<feature type="transmembrane region" description="Helical" evidence="5">
    <location>
        <begin position="104"/>
        <end position="125"/>
    </location>
</feature>
<name>A0AAU0UKD0_9FIRM</name>
<evidence type="ECO:0000256" key="5">
    <source>
        <dbReference type="RuleBase" id="RU364112"/>
    </source>
</evidence>
<dbReference type="Gene3D" id="1.10.8.640">
    <property type="entry name" value="Cytochrome C biogenesis protein"/>
    <property type="match status" value="1"/>
</dbReference>
<evidence type="ECO:0000256" key="4">
    <source>
        <dbReference type="ARBA" id="ARBA00023004"/>
    </source>
</evidence>
<keyword evidence="5" id="KW-1133">Transmembrane helix</keyword>
<feature type="domain" description="CcmH/CycL/Ccl2/NrfF N-terminal" evidence="6">
    <location>
        <begin position="21"/>
        <end position="143"/>
    </location>
</feature>
<dbReference type="RefSeq" id="WP_366923587.1">
    <property type="nucleotide sequence ID" value="NZ_CP121694.1"/>
</dbReference>
<evidence type="ECO:0000259" key="6">
    <source>
        <dbReference type="Pfam" id="PF03918"/>
    </source>
</evidence>
<dbReference type="CDD" id="cd16378">
    <property type="entry name" value="CcmH_N"/>
    <property type="match status" value="1"/>
</dbReference>
<dbReference type="InterPro" id="IPR038297">
    <property type="entry name" value="CcmH/CycL/NrfF/Ccl2_sf"/>
</dbReference>
<evidence type="ECO:0000256" key="3">
    <source>
        <dbReference type="ARBA" id="ARBA00022723"/>
    </source>
</evidence>
<reference evidence="7 8" key="1">
    <citation type="submission" date="2023-04" db="EMBL/GenBank/DDBJ databases">
        <authorList>
            <person name="Hsu D."/>
        </authorList>
    </citation>
    <scope>NUCLEOTIDE SEQUENCE [LARGE SCALE GENOMIC DNA]</scope>
    <source>
        <strain evidence="7 8">MK1</strain>
    </source>
</reference>
<comment type="function">
    <text evidence="5">Possible subunit of a heme lyase.</text>
</comment>
<dbReference type="Proteomes" id="UP001329915">
    <property type="component" value="Chromosome"/>
</dbReference>
<keyword evidence="4 5" id="KW-0408">Iron</keyword>
<evidence type="ECO:0000256" key="1">
    <source>
        <dbReference type="ARBA" id="ARBA00010342"/>
    </source>
</evidence>
<keyword evidence="3 5" id="KW-0479">Metal-binding</keyword>
<dbReference type="InterPro" id="IPR005616">
    <property type="entry name" value="CcmH/CycL/Ccl2/NrfF_N"/>
</dbReference>
<accession>A0AAU0UKD0</accession>
<protein>
    <recommendedName>
        <fullName evidence="5">Cytochrome c-type biogenesis protein</fullName>
    </recommendedName>
</protein>
<comment type="similarity">
    <text evidence="1 5">Belongs to the CcmH/CycL/Ccl2/NrfF family.</text>
</comment>
<keyword evidence="5" id="KW-0472">Membrane</keyword>
<organism evidence="7 8">
    <name type="scientific">Metallumcola ferriviriculae</name>
    <dbReference type="NCBI Taxonomy" id="3039180"/>
    <lineage>
        <taxon>Bacteria</taxon>
        <taxon>Bacillati</taxon>
        <taxon>Bacillota</taxon>
        <taxon>Clostridia</taxon>
        <taxon>Neomoorellales</taxon>
        <taxon>Desulfitibacteraceae</taxon>
        <taxon>Metallumcola</taxon>
    </lineage>
</organism>
<proteinExistence type="inferred from homology"/>
<dbReference type="EMBL" id="CP121694">
    <property type="protein sequence ID" value="WRO20701.1"/>
    <property type="molecule type" value="Genomic_DNA"/>
</dbReference>
<evidence type="ECO:0000256" key="2">
    <source>
        <dbReference type="ARBA" id="ARBA00022617"/>
    </source>
</evidence>
<evidence type="ECO:0000313" key="8">
    <source>
        <dbReference type="Proteomes" id="UP001329915"/>
    </source>
</evidence>
<evidence type="ECO:0000313" key="7">
    <source>
        <dbReference type="EMBL" id="WRO20701.1"/>
    </source>
</evidence>
<dbReference type="Pfam" id="PF03918">
    <property type="entry name" value="CcmH"/>
    <property type="match status" value="1"/>
</dbReference>
<keyword evidence="8" id="KW-1185">Reference proteome</keyword>
<sequence length="161" mass="18312">MKYKDVRWVLAVVVFILIFAAPVSAQNFVVDEEVFKEVEADLMCTDGCGMYLKACDNATAQQMRKEIRERLSQGMTPEQIYGYMISVYGEEVMAAPPPSVPFNITAWVTPFLAILGGGLVIYTALDKWVFYNNNEKENSGVDETDLAEYDEIVEEEMKKYY</sequence>
<feature type="chain" id="PRO_5043104235" description="Cytochrome c-type biogenesis protein" evidence="5">
    <location>
        <begin position="26"/>
        <end position="161"/>
    </location>
</feature>
<dbReference type="KEGG" id="dbc:MFMK1_000490"/>
<feature type="signal peptide" evidence="5">
    <location>
        <begin position="1"/>
        <end position="25"/>
    </location>
</feature>
<gene>
    <name evidence="7" type="ORF">MFMK1_000490</name>
</gene>
<keyword evidence="5" id="KW-0732">Signal</keyword>
<keyword evidence="5" id="KW-0812">Transmembrane</keyword>
<keyword evidence="2 5" id="KW-0349">Heme</keyword>
<dbReference type="AlphaFoldDB" id="A0AAU0UKD0"/>
<dbReference type="GO" id="GO:0046872">
    <property type="term" value="F:metal ion binding"/>
    <property type="evidence" value="ECO:0007669"/>
    <property type="project" value="UniProtKB-KW"/>
</dbReference>